<dbReference type="GO" id="GO:0015074">
    <property type="term" value="P:DNA integration"/>
    <property type="evidence" value="ECO:0007669"/>
    <property type="project" value="InterPro"/>
</dbReference>
<evidence type="ECO:0000256" key="1">
    <source>
        <dbReference type="ARBA" id="ARBA00008721"/>
    </source>
</evidence>
<dbReference type="InterPro" id="IPR018487">
    <property type="entry name" value="Hemopexin-like_repeat"/>
</dbReference>
<evidence type="ECO:0000256" key="3">
    <source>
        <dbReference type="ARBA" id="ARBA00022723"/>
    </source>
</evidence>
<organism evidence="10 11">
    <name type="scientific">Paramuricea clavata</name>
    <name type="common">Red gorgonian</name>
    <name type="synonym">Violescent sea-whip</name>
    <dbReference type="NCBI Taxonomy" id="317549"/>
    <lineage>
        <taxon>Eukaryota</taxon>
        <taxon>Metazoa</taxon>
        <taxon>Cnidaria</taxon>
        <taxon>Anthozoa</taxon>
        <taxon>Octocorallia</taxon>
        <taxon>Malacalcyonacea</taxon>
        <taxon>Plexauridae</taxon>
        <taxon>Paramuricea</taxon>
    </lineage>
</organism>
<keyword evidence="8 10" id="KW-0482">Metalloprotease</keyword>
<evidence type="ECO:0000256" key="4">
    <source>
        <dbReference type="ARBA" id="ARBA00022729"/>
    </source>
</evidence>
<dbReference type="Pfam" id="PF00665">
    <property type="entry name" value="rve"/>
    <property type="match status" value="1"/>
</dbReference>
<dbReference type="Gene3D" id="3.30.420.10">
    <property type="entry name" value="Ribonuclease H-like superfamily/Ribonuclease H"/>
    <property type="match status" value="1"/>
</dbReference>
<keyword evidence="6" id="KW-0378">Hydrolase</keyword>
<keyword evidence="5" id="KW-0677">Repeat</keyword>
<dbReference type="InterPro" id="IPR036375">
    <property type="entry name" value="Hemopexin-like_dom_sf"/>
</dbReference>
<dbReference type="InterPro" id="IPR018486">
    <property type="entry name" value="Hemopexin_CS"/>
</dbReference>
<keyword evidence="7" id="KW-0862">Zinc</keyword>
<dbReference type="PROSITE" id="PS51642">
    <property type="entry name" value="HEMOPEXIN_2"/>
    <property type="match status" value="7"/>
</dbReference>
<dbReference type="Pfam" id="PF05572">
    <property type="entry name" value="Peptidase_M43"/>
    <property type="match status" value="1"/>
</dbReference>
<dbReference type="GO" id="GO:0008237">
    <property type="term" value="F:metallopeptidase activity"/>
    <property type="evidence" value="ECO:0007669"/>
    <property type="project" value="UniProtKB-KW"/>
</dbReference>
<gene>
    <name evidence="10" type="ORF">PACLA_8A041287</name>
</gene>
<comment type="caution">
    <text evidence="10">The sequence shown here is derived from an EMBL/GenBank/DDBJ whole genome shotgun (WGS) entry which is preliminary data.</text>
</comment>
<keyword evidence="11" id="KW-1185">Reference proteome</keyword>
<dbReference type="PANTHER" id="PTHR47466">
    <property type="match status" value="1"/>
</dbReference>
<dbReference type="InterPro" id="IPR008754">
    <property type="entry name" value="Peptidase_M43"/>
</dbReference>
<dbReference type="PANTHER" id="PTHR47466:SF1">
    <property type="entry name" value="METALLOPROTEASE MEP1 (AFU_ORTHOLOGUE AFUA_1G07730)-RELATED"/>
    <property type="match status" value="1"/>
</dbReference>
<dbReference type="InterPro" id="IPR000585">
    <property type="entry name" value="Hemopexin-like_dom"/>
</dbReference>
<dbReference type="InterPro" id="IPR012337">
    <property type="entry name" value="RNaseH-like_sf"/>
</dbReference>
<dbReference type="Pfam" id="PF00045">
    <property type="entry name" value="Hemopexin"/>
    <property type="match status" value="6"/>
</dbReference>
<evidence type="ECO:0000313" key="11">
    <source>
        <dbReference type="Proteomes" id="UP001152795"/>
    </source>
</evidence>
<dbReference type="Gene3D" id="3.40.390.10">
    <property type="entry name" value="Collagenase (Catalytic Domain)"/>
    <property type="match status" value="1"/>
</dbReference>
<keyword evidence="3" id="KW-0479">Metal-binding</keyword>
<feature type="non-terminal residue" evidence="10">
    <location>
        <position position="947"/>
    </location>
</feature>
<dbReference type="PROSITE" id="PS50994">
    <property type="entry name" value="INTEGRASE"/>
    <property type="match status" value="1"/>
</dbReference>
<dbReference type="SUPFAM" id="SSF53098">
    <property type="entry name" value="Ribonuclease H-like"/>
    <property type="match status" value="1"/>
</dbReference>
<dbReference type="Proteomes" id="UP001152795">
    <property type="component" value="Unassembled WGS sequence"/>
</dbReference>
<dbReference type="InterPro" id="IPR024079">
    <property type="entry name" value="MetalloPept_cat_dom_sf"/>
</dbReference>
<keyword evidence="2" id="KW-0645">Protease</keyword>
<dbReference type="InterPro" id="IPR036397">
    <property type="entry name" value="RNaseH_sf"/>
</dbReference>
<keyword evidence="9" id="KW-1015">Disulfide bond</keyword>
<sequence length="947" mass="109908">PKDAIQAKTIEVLRNLFARFGIPEQIVSDNGPQFVSEEFRSFMKSNGVKHITSAPYHPATNGLAERSVQTFKLNGRKPIRTRLDLVKPNLNRKMLEVGDMVMAPIWEPVNVRGKGGGDTSLKSPRKTSPQLGYRLHRVSAEILVDDKRKFHHHDTLHKQVALRYWSRINKIFRHNADIPKDEFYLVVCCKIAKFGYEMFMFALQHAFLTLRNPERKGKRGDIRDDDTRWLLFTKATFFVVFETDENTTWFLITRTRSMSQIQRFQACRFIIFVSLALLINGLEISLSKRRCILPGITRNLEPASRLENSDHHSLHDGGLVSYDAPSNSCKQRYIVPVVWHVIIDLNKRGDVLDAILQRQIDILNGAFENTSLIFKTESVERIMNETWSSDCLSYIPQFQEILAQSTDMKLNLYTCALKNLNVLGHASYPWSHDEDSVYHGVVIHPGTLPGGAISPINEGDNLVHEVGHYFGLLHTFEGGCEGGDSVADTPATAYPSYDCPDTTPLDSCPHKPGYDPVHNYMGYNQDSCINHFTPGQVERIDKLLGLYRKNLKRLTERPCVIDSVFRWADGYIYFFAGGSYYRYDEISRGIDPGYPQAITEHWRGVPNNIDGVFRYANGITYFFKGSEYYRFNDSKLQVDSGYPKKIKEFWKGIPNGIDDVVRYSNGMTYFFKNDLYYRFNSSTATLDIGYPKQMKQYWMDIPKKVQAAFTWYNGGVFFFKDSKYWLFVPGQNSVDIAYPKSVKNWWSEEEQKYQDYNAFRHLNGYTYFICNKQYWRYNDLKNHIDYTYPHRLSNWINLPANIDGLFVWSDRQLYAFSGEFYYQVVFNVTHSIIRRNISSFWHGVPSHIDAVFRANDGSTYFFKDAQYYRFNDSQRQVDIGYPKPISSFWKGIPNDIGTVLRWSNGQTYFFKDNNYYRFNFTRGAVDDGYPRKISGAWRGVMYKTNSL</sequence>
<dbReference type="Gene3D" id="2.110.10.10">
    <property type="entry name" value="Hemopexin-like domain"/>
    <property type="match status" value="3"/>
</dbReference>
<proteinExistence type="inferred from homology"/>
<dbReference type="InterPro" id="IPR001584">
    <property type="entry name" value="Integrase_cat-core"/>
</dbReference>
<keyword evidence="4" id="KW-0732">Signal</keyword>
<dbReference type="CDD" id="cd04275">
    <property type="entry name" value="ZnMc_pappalysin_like"/>
    <property type="match status" value="1"/>
</dbReference>
<dbReference type="GO" id="GO:0006508">
    <property type="term" value="P:proteolysis"/>
    <property type="evidence" value="ECO:0007669"/>
    <property type="project" value="UniProtKB-KW"/>
</dbReference>
<dbReference type="GO" id="GO:0046872">
    <property type="term" value="F:metal ion binding"/>
    <property type="evidence" value="ECO:0007669"/>
    <property type="project" value="UniProtKB-KW"/>
</dbReference>
<evidence type="ECO:0000256" key="8">
    <source>
        <dbReference type="ARBA" id="ARBA00023049"/>
    </source>
</evidence>
<accession>A0A7D9EW02</accession>
<evidence type="ECO:0000256" key="2">
    <source>
        <dbReference type="ARBA" id="ARBA00022670"/>
    </source>
</evidence>
<dbReference type="SMART" id="SM00120">
    <property type="entry name" value="HX"/>
    <property type="match status" value="8"/>
</dbReference>
<dbReference type="AlphaFoldDB" id="A0A7D9EW02"/>
<dbReference type="GO" id="GO:0003676">
    <property type="term" value="F:nucleic acid binding"/>
    <property type="evidence" value="ECO:0007669"/>
    <property type="project" value="InterPro"/>
</dbReference>
<name>A0A7D9EW02_PARCT</name>
<dbReference type="OrthoDB" id="5967392at2759"/>
<evidence type="ECO:0000256" key="7">
    <source>
        <dbReference type="ARBA" id="ARBA00022833"/>
    </source>
</evidence>
<comment type="similarity">
    <text evidence="1">Belongs to the peptidase M43B family.</text>
</comment>
<evidence type="ECO:0000256" key="5">
    <source>
        <dbReference type="ARBA" id="ARBA00022737"/>
    </source>
</evidence>
<dbReference type="SUPFAM" id="SSF55486">
    <property type="entry name" value="Metalloproteases ('zincins'), catalytic domain"/>
    <property type="match status" value="1"/>
</dbReference>
<dbReference type="EMBL" id="CACRXK020010235">
    <property type="protein sequence ID" value="CAB4018959.1"/>
    <property type="molecule type" value="Genomic_DNA"/>
</dbReference>
<reference evidence="10" key="1">
    <citation type="submission" date="2020-04" db="EMBL/GenBank/DDBJ databases">
        <authorList>
            <person name="Alioto T."/>
            <person name="Alioto T."/>
            <person name="Gomez Garrido J."/>
        </authorList>
    </citation>
    <scope>NUCLEOTIDE SEQUENCE</scope>
    <source>
        <strain evidence="10">A484AB</strain>
    </source>
</reference>
<evidence type="ECO:0000256" key="9">
    <source>
        <dbReference type="ARBA" id="ARBA00023157"/>
    </source>
</evidence>
<protein>
    <submittedName>
        <fullName evidence="10">Zinc metalloprotease</fullName>
    </submittedName>
</protein>
<dbReference type="PROSITE" id="PS00024">
    <property type="entry name" value="HEMOPEXIN"/>
    <property type="match status" value="1"/>
</dbReference>
<dbReference type="CDD" id="cd00094">
    <property type="entry name" value="HX"/>
    <property type="match status" value="2"/>
</dbReference>
<evidence type="ECO:0000313" key="10">
    <source>
        <dbReference type="EMBL" id="CAB4018959.1"/>
    </source>
</evidence>
<dbReference type="SUPFAM" id="SSF50923">
    <property type="entry name" value="Hemopexin-like domain"/>
    <property type="match status" value="3"/>
</dbReference>
<evidence type="ECO:0000256" key="6">
    <source>
        <dbReference type="ARBA" id="ARBA00022801"/>
    </source>
</evidence>